<keyword evidence="2" id="KW-0378">Hydrolase</keyword>
<dbReference type="InterPro" id="IPR023198">
    <property type="entry name" value="PGP-like_dom2"/>
</dbReference>
<dbReference type="STRING" id="1093900.A0A507BH94"/>
<dbReference type="InterPro" id="IPR006328">
    <property type="entry name" value="2-HAD"/>
</dbReference>
<dbReference type="InterPro" id="IPR036412">
    <property type="entry name" value="HAD-like_sf"/>
</dbReference>
<dbReference type="RefSeq" id="XP_030999865.1">
    <property type="nucleotide sequence ID" value="XM_031136877.1"/>
</dbReference>
<evidence type="ECO:0000256" key="1">
    <source>
        <dbReference type="ARBA" id="ARBA00008106"/>
    </source>
</evidence>
<dbReference type="NCBIfam" id="TIGR01428">
    <property type="entry name" value="HAD_type_II"/>
    <property type="match status" value="1"/>
</dbReference>
<dbReference type="AlphaFoldDB" id="A0A507BH94"/>
<gene>
    <name evidence="3" type="ORF">E0L32_002663</name>
</gene>
<dbReference type="InterPro" id="IPR051540">
    <property type="entry name" value="S-2-haloacid_dehalogenase"/>
</dbReference>
<protein>
    <recommendedName>
        <fullName evidence="5">Haloacid dehalogenase</fullName>
    </recommendedName>
</protein>
<dbReference type="Gene3D" id="1.10.150.240">
    <property type="entry name" value="Putative phosphatase, domain 2"/>
    <property type="match status" value="1"/>
</dbReference>
<evidence type="ECO:0008006" key="5">
    <source>
        <dbReference type="Google" id="ProtNLM"/>
    </source>
</evidence>
<dbReference type="GO" id="GO:0016791">
    <property type="term" value="F:phosphatase activity"/>
    <property type="evidence" value="ECO:0007669"/>
    <property type="project" value="UniProtKB-ARBA"/>
</dbReference>
<comment type="caution">
    <text evidence="3">The sequence shown here is derived from an EMBL/GenBank/DDBJ whole genome shotgun (WGS) entry which is preliminary data.</text>
</comment>
<dbReference type="GO" id="GO:0019120">
    <property type="term" value="F:hydrolase activity, acting on acid halide bonds, in C-halide compounds"/>
    <property type="evidence" value="ECO:0007669"/>
    <property type="project" value="InterPro"/>
</dbReference>
<dbReference type="PANTHER" id="PTHR43316">
    <property type="entry name" value="HYDROLASE, HALOACID DELAHOGENASE-RELATED"/>
    <property type="match status" value="1"/>
</dbReference>
<dbReference type="InParanoid" id="A0A507BH94"/>
<dbReference type="Proteomes" id="UP000319257">
    <property type="component" value="Unassembled WGS sequence"/>
</dbReference>
<dbReference type="NCBIfam" id="TIGR01493">
    <property type="entry name" value="HAD-SF-IA-v2"/>
    <property type="match status" value="1"/>
</dbReference>
<evidence type="ECO:0000313" key="4">
    <source>
        <dbReference type="Proteomes" id="UP000319257"/>
    </source>
</evidence>
<organism evidence="3 4">
    <name type="scientific">Thyridium curvatum</name>
    <dbReference type="NCBI Taxonomy" id="1093900"/>
    <lineage>
        <taxon>Eukaryota</taxon>
        <taxon>Fungi</taxon>
        <taxon>Dikarya</taxon>
        <taxon>Ascomycota</taxon>
        <taxon>Pezizomycotina</taxon>
        <taxon>Sordariomycetes</taxon>
        <taxon>Sordariomycetidae</taxon>
        <taxon>Thyridiales</taxon>
        <taxon>Thyridiaceae</taxon>
        <taxon>Thyridium</taxon>
    </lineage>
</organism>
<dbReference type="Gene3D" id="3.40.50.1000">
    <property type="entry name" value="HAD superfamily/HAD-like"/>
    <property type="match status" value="1"/>
</dbReference>
<sequence length="243" mass="26725">MASGKTVIAFDLYGTLLSTDSIAKELATHLGHDKAQEVASLWRRYQLEYTWRLNSMGIYRSFSECTRGALQHAVTELGLTLSSTDESDLMRAYNSLHTFPEVAGALERAAENDMVDVYIFSNGTDDMIRASVTTSPDLKPHAGLFKDMISVEEVQVFKPTRNSYTHLQKRVGKEEGADDLWLVSANPFDVIGAKAAGLRVAWIDRAGKGWADRLGDVIGGLKPDIIANGVDKAVLEIMDASRK</sequence>
<dbReference type="PANTHER" id="PTHR43316:SF3">
    <property type="entry name" value="HALOACID DEHALOGENASE, TYPE II (AFU_ORTHOLOGUE AFUA_2G07750)-RELATED"/>
    <property type="match status" value="1"/>
</dbReference>
<comment type="similarity">
    <text evidence="1">Belongs to the HAD-like hydrolase superfamily. S-2-haloalkanoic acid dehalogenase family.</text>
</comment>
<dbReference type="SFLD" id="SFLDS00003">
    <property type="entry name" value="Haloacid_Dehalogenase"/>
    <property type="match status" value="1"/>
</dbReference>
<dbReference type="GeneID" id="41970110"/>
<dbReference type="SFLD" id="SFLDG01129">
    <property type="entry name" value="C1.5:_HAD__Beta-PGM__Phosphata"/>
    <property type="match status" value="1"/>
</dbReference>
<dbReference type="SUPFAM" id="SSF56784">
    <property type="entry name" value="HAD-like"/>
    <property type="match status" value="1"/>
</dbReference>
<dbReference type="InterPro" id="IPR006439">
    <property type="entry name" value="HAD-SF_hydro_IA"/>
</dbReference>
<keyword evidence="4" id="KW-1185">Reference proteome</keyword>
<accession>A0A507BH94</accession>
<dbReference type="EMBL" id="SKBQ01000011">
    <property type="protein sequence ID" value="TPX18154.1"/>
    <property type="molecule type" value="Genomic_DNA"/>
</dbReference>
<name>A0A507BH94_9PEZI</name>
<dbReference type="OrthoDB" id="3256520at2759"/>
<evidence type="ECO:0000313" key="3">
    <source>
        <dbReference type="EMBL" id="TPX18154.1"/>
    </source>
</evidence>
<dbReference type="InterPro" id="IPR023214">
    <property type="entry name" value="HAD_sf"/>
</dbReference>
<evidence type="ECO:0000256" key="2">
    <source>
        <dbReference type="ARBA" id="ARBA00022801"/>
    </source>
</evidence>
<proteinExistence type="inferred from homology"/>
<dbReference type="Pfam" id="PF00702">
    <property type="entry name" value="Hydrolase"/>
    <property type="match status" value="1"/>
</dbReference>
<dbReference type="PRINTS" id="PR00413">
    <property type="entry name" value="HADHALOGNASE"/>
</dbReference>
<reference evidence="3 4" key="1">
    <citation type="submission" date="2019-06" db="EMBL/GenBank/DDBJ databases">
        <title>Draft genome sequence of the filamentous fungus Phialemoniopsis curvata isolated from diesel fuel.</title>
        <authorList>
            <person name="Varaljay V.A."/>
            <person name="Lyon W.J."/>
            <person name="Crouch A.L."/>
            <person name="Drake C.E."/>
            <person name="Hollomon J.M."/>
            <person name="Nadeau L.J."/>
            <person name="Nunn H.S."/>
            <person name="Stevenson B.S."/>
            <person name="Bojanowski C.L."/>
            <person name="Crookes-Goodson W.J."/>
        </authorList>
    </citation>
    <scope>NUCLEOTIDE SEQUENCE [LARGE SCALE GENOMIC DNA]</scope>
    <source>
        <strain evidence="3 4">D216</strain>
    </source>
</reference>